<keyword evidence="3" id="KW-1185">Reference proteome</keyword>
<evidence type="ECO:0000313" key="3">
    <source>
        <dbReference type="Proteomes" id="UP000604083"/>
    </source>
</evidence>
<evidence type="ECO:0000313" key="2">
    <source>
        <dbReference type="EMBL" id="MBK1835730.1"/>
    </source>
</evidence>
<evidence type="ECO:0000256" key="1">
    <source>
        <dbReference type="SAM" id="MobiDB-lite"/>
    </source>
</evidence>
<proteinExistence type="predicted"/>
<feature type="compositionally biased region" description="Polar residues" evidence="1">
    <location>
        <begin position="33"/>
        <end position="52"/>
    </location>
</feature>
<dbReference type="AlphaFoldDB" id="A0A934VP48"/>
<gene>
    <name evidence="2" type="ORF">JIN78_16830</name>
</gene>
<comment type="caution">
    <text evidence="2">The sequence shown here is derived from an EMBL/GenBank/DDBJ whole genome shotgun (WGS) entry which is preliminary data.</text>
</comment>
<name>A0A934VP48_9BACT</name>
<sequence length="66" mass="6706">MITKAAAASSTPETAMHHALLSIRPPMRHTAAFSRSATATPRPNGASHTSPGQGPGMVAQPSSQQG</sequence>
<reference evidence="2" key="1">
    <citation type="submission" date="2021-01" db="EMBL/GenBank/DDBJ databases">
        <title>Modified the classification status of verrucomicrobia.</title>
        <authorList>
            <person name="Feng X."/>
        </authorList>
    </citation>
    <scope>NUCLEOTIDE SEQUENCE</scope>
    <source>
        <strain evidence="2">KCTC 12986</strain>
    </source>
</reference>
<feature type="region of interest" description="Disordered" evidence="1">
    <location>
        <begin position="1"/>
        <end position="66"/>
    </location>
</feature>
<dbReference type="EMBL" id="JAENIO010000125">
    <property type="protein sequence ID" value="MBK1835730.1"/>
    <property type="molecule type" value="Genomic_DNA"/>
</dbReference>
<protein>
    <submittedName>
        <fullName evidence="2">Uncharacterized protein</fullName>
    </submittedName>
</protein>
<dbReference type="Proteomes" id="UP000604083">
    <property type="component" value="Unassembled WGS sequence"/>
</dbReference>
<organism evidence="2 3">
    <name type="scientific">Roseibacillus ishigakijimensis</name>
    <dbReference type="NCBI Taxonomy" id="454146"/>
    <lineage>
        <taxon>Bacteria</taxon>
        <taxon>Pseudomonadati</taxon>
        <taxon>Verrucomicrobiota</taxon>
        <taxon>Verrucomicrobiia</taxon>
        <taxon>Verrucomicrobiales</taxon>
        <taxon>Verrucomicrobiaceae</taxon>
        <taxon>Roseibacillus</taxon>
    </lineage>
</organism>
<accession>A0A934VP48</accession>
<dbReference type="RefSeq" id="WP_200393164.1">
    <property type="nucleotide sequence ID" value="NZ_JAENIO010000125.1"/>
</dbReference>